<sequence length="37" mass="4357">MAVDKRLRELLTLFVVELKIRNILLSEKSEKTIKDVD</sequence>
<dbReference type="AlphaFoldDB" id="A0A0F9JPI1"/>
<name>A0A0F9JPI1_9ZZZZ</name>
<evidence type="ECO:0000313" key="1">
    <source>
        <dbReference type="EMBL" id="KKM71739.1"/>
    </source>
</evidence>
<reference evidence="1" key="1">
    <citation type="journal article" date="2015" name="Nature">
        <title>Complex archaea that bridge the gap between prokaryotes and eukaryotes.</title>
        <authorList>
            <person name="Spang A."/>
            <person name="Saw J.H."/>
            <person name="Jorgensen S.L."/>
            <person name="Zaremba-Niedzwiedzka K."/>
            <person name="Martijn J."/>
            <person name="Lind A.E."/>
            <person name="van Eijk R."/>
            <person name="Schleper C."/>
            <person name="Guy L."/>
            <person name="Ettema T.J."/>
        </authorList>
    </citation>
    <scope>NUCLEOTIDE SEQUENCE</scope>
</reference>
<proteinExistence type="predicted"/>
<accession>A0A0F9JPI1</accession>
<gene>
    <name evidence="1" type="ORF">LCGC14_1427660</name>
</gene>
<protein>
    <submittedName>
        <fullName evidence="1">Uncharacterized protein</fullName>
    </submittedName>
</protein>
<dbReference type="EMBL" id="LAZR01009585">
    <property type="protein sequence ID" value="KKM71739.1"/>
    <property type="molecule type" value="Genomic_DNA"/>
</dbReference>
<organism evidence="1">
    <name type="scientific">marine sediment metagenome</name>
    <dbReference type="NCBI Taxonomy" id="412755"/>
    <lineage>
        <taxon>unclassified sequences</taxon>
        <taxon>metagenomes</taxon>
        <taxon>ecological metagenomes</taxon>
    </lineage>
</organism>
<comment type="caution">
    <text evidence="1">The sequence shown here is derived from an EMBL/GenBank/DDBJ whole genome shotgun (WGS) entry which is preliminary data.</text>
</comment>